<gene>
    <name evidence="1" type="ORF">GCM10022224_066730</name>
</gene>
<evidence type="ECO:0000313" key="2">
    <source>
        <dbReference type="Proteomes" id="UP001500902"/>
    </source>
</evidence>
<keyword evidence="2" id="KW-1185">Reference proteome</keyword>
<evidence type="ECO:0008006" key="3">
    <source>
        <dbReference type="Google" id="ProtNLM"/>
    </source>
</evidence>
<evidence type="ECO:0000313" key="1">
    <source>
        <dbReference type="EMBL" id="GAA3691777.1"/>
    </source>
</evidence>
<reference evidence="2" key="1">
    <citation type="journal article" date="2019" name="Int. J. Syst. Evol. Microbiol.">
        <title>The Global Catalogue of Microorganisms (GCM) 10K type strain sequencing project: providing services to taxonomists for standard genome sequencing and annotation.</title>
        <authorList>
            <consortium name="The Broad Institute Genomics Platform"/>
            <consortium name="The Broad Institute Genome Sequencing Center for Infectious Disease"/>
            <person name="Wu L."/>
            <person name="Ma J."/>
        </authorList>
    </citation>
    <scope>NUCLEOTIDE SEQUENCE [LARGE SCALE GENOMIC DNA]</scope>
    <source>
        <strain evidence="2">JCM 16904</strain>
    </source>
</reference>
<dbReference type="InterPro" id="IPR036890">
    <property type="entry name" value="HATPase_C_sf"/>
</dbReference>
<protein>
    <recommendedName>
        <fullName evidence="3">Histidine kinase/HSP90-like ATPase domain-containing protein</fullName>
    </recommendedName>
</protein>
<organism evidence="1 2">
    <name type="scientific">Nonomuraea antimicrobica</name>
    <dbReference type="NCBI Taxonomy" id="561173"/>
    <lineage>
        <taxon>Bacteria</taxon>
        <taxon>Bacillati</taxon>
        <taxon>Actinomycetota</taxon>
        <taxon>Actinomycetes</taxon>
        <taxon>Streptosporangiales</taxon>
        <taxon>Streptosporangiaceae</taxon>
        <taxon>Nonomuraea</taxon>
    </lineage>
</organism>
<accession>A0ABP7CJN7</accession>
<comment type="caution">
    <text evidence="1">The sequence shown here is derived from an EMBL/GenBank/DDBJ whole genome shotgun (WGS) entry which is preliminary data.</text>
</comment>
<sequence>MNLRRRPLRSSGPRHTASQRFATTLVATAYRLSRLRRRLPHAGRDGERVAGDRDVTDRQSAVDVGRSLVIGVLVPPSCFCLVKPANMAHESPQSFPQELAAQFTRWSALTGITVEVWALPKEELSGDVATLIQDTIRGVFSAIEQHARARTVSIALTLAAGGIRLTVSDDGGDMPVDQLESRLTAERAKFAALGGGLTINVVKLEGATVSAAIPRSALRAE</sequence>
<proteinExistence type="predicted"/>
<name>A0ABP7CJN7_9ACTN</name>
<dbReference type="EMBL" id="BAAAZP010000124">
    <property type="protein sequence ID" value="GAA3691777.1"/>
    <property type="molecule type" value="Genomic_DNA"/>
</dbReference>
<dbReference type="Proteomes" id="UP001500902">
    <property type="component" value="Unassembled WGS sequence"/>
</dbReference>
<dbReference type="Gene3D" id="3.30.565.10">
    <property type="entry name" value="Histidine kinase-like ATPase, C-terminal domain"/>
    <property type="match status" value="1"/>
</dbReference>
<dbReference type="SUPFAM" id="SSF55874">
    <property type="entry name" value="ATPase domain of HSP90 chaperone/DNA topoisomerase II/histidine kinase"/>
    <property type="match status" value="1"/>
</dbReference>